<comment type="caution">
    <text evidence="1">The sequence shown here is derived from an EMBL/GenBank/DDBJ whole genome shotgun (WGS) entry which is preliminary data.</text>
</comment>
<reference evidence="1" key="1">
    <citation type="journal article" date="2014" name="Front. Microbiol.">
        <title>High frequency of phylogenetically diverse reductive dehalogenase-homologous genes in deep subseafloor sedimentary metagenomes.</title>
        <authorList>
            <person name="Kawai M."/>
            <person name="Futagami T."/>
            <person name="Toyoda A."/>
            <person name="Takaki Y."/>
            <person name="Nishi S."/>
            <person name="Hori S."/>
            <person name="Arai W."/>
            <person name="Tsubouchi T."/>
            <person name="Morono Y."/>
            <person name="Uchiyama I."/>
            <person name="Ito T."/>
            <person name="Fujiyama A."/>
            <person name="Inagaki F."/>
            <person name="Takami H."/>
        </authorList>
    </citation>
    <scope>NUCLEOTIDE SEQUENCE</scope>
    <source>
        <strain evidence="1">Expedition CK06-06</strain>
    </source>
</reference>
<gene>
    <name evidence="1" type="ORF">S01H1_32376</name>
</gene>
<dbReference type="AlphaFoldDB" id="X0UTX6"/>
<organism evidence="1">
    <name type="scientific">marine sediment metagenome</name>
    <dbReference type="NCBI Taxonomy" id="412755"/>
    <lineage>
        <taxon>unclassified sequences</taxon>
        <taxon>metagenomes</taxon>
        <taxon>ecological metagenomes</taxon>
    </lineage>
</organism>
<accession>X0UTX6</accession>
<sequence>MKANKLSLITGVGKIGIGVVETRKRLMSDATAYCNYLSSVRLYKRYKERYPKITPPIRPFTIKELHKRQVETNKIRRRLGLGTLDIKHFIRQKKAELKSLDAMREQEIAGEI</sequence>
<protein>
    <submittedName>
        <fullName evidence="1">Uncharacterized protein</fullName>
    </submittedName>
</protein>
<evidence type="ECO:0000313" key="1">
    <source>
        <dbReference type="EMBL" id="GAG02662.1"/>
    </source>
</evidence>
<name>X0UTX6_9ZZZZ</name>
<dbReference type="EMBL" id="BARS01020038">
    <property type="protein sequence ID" value="GAG02662.1"/>
    <property type="molecule type" value="Genomic_DNA"/>
</dbReference>
<proteinExistence type="predicted"/>